<keyword evidence="7 8" id="KW-0067">ATP-binding</keyword>
<keyword evidence="2 8" id="KW-0028">Amino-acid biosynthesis</keyword>
<dbReference type="PROSITE" id="PS00902">
    <property type="entry name" value="GLUTAMATE_5_KINASE"/>
    <property type="match status" value="1"/>
</dbReference>
<dbReference type="PIRSF" id="PIRSF000729">
    <property type="entry name" value="GK"/>
    <property type="match status" value="1"/>
</dbReference>
<dbReference type="HAMAP" id="MF_00456">
    <property type="entry name" value="ProB"/>
    <property type="match status" value="1"/>
</dbReference>
<feature type="binding site" evidence="8">
    <location>
        <position position="128"/>
    </location>
    <ligand>
        <name>substrate</name>
    </ligand>
</feature>
<dbReference type="InterPro" id="IPR036393">
    <property type="entry name" value="AceGlu_kinase-like_sf"/>
</dbReference>
<feature type="domain" description="Aspartate/glutamate/uridylate kinase" evidence="9">
    <location>
        <begin position="1"/>
        <end position="225"/>
    </location>
</feature>
<evidence type="ECO:0000256" key="6">
    <source>
        <dbReference type="ARBA" id="ARBA00022777"/>
    </source>
</evidence>
<dbReference type="GO" id="GO:0004349">
    <property type="term" value="F:glutamate 5-kinase activity"/>
    <property type="evidence" value="ECO:0007669"/>
    <property type="project" value="UniProtKB-UniRule"/>
</dbReference>
<comment type="catalytic activity">
    <reaction evidence="8">
        <text>L-glutamate + ATP = L-glutamyl 5-phosphate + ADP</text>
        <dbReference type="Rhea" id="RHEA:14877"/>
        <dbReference type="ChEBI" id="CHEBI:29985"/>
        <dbReference type="ChEBI" id="CHEBI:30616"/>
        <dbReference type="ChEBI" id="CHEBI:58274"/>
        <dbReference type="ChEBI" id="CHEBI:456216"/>
        <dbReference type="EC" id="2.7.2.11"/>
    </reaction>
</comment>
<dbReference type="OrthoDB" id="9804434at2"/>
<keyword evidence="3 8" id="KW-0641">Proline biosynthesis</keyword>
<reference evidence="11" key="1">
    <citation type="submission" date="2018-02" db="EMBL/GenBank/DDBJ databases">
        <authorList>
            <person name="Hausmann B."/>
        </authorList>
    </citation>
    <scope>NUCLEOTIDE SEQUENCE [LARGE SCALE GENOMIC DNA]</scope>
    <source>
        <strain evidence="11">Peat soil MAG SbA1</strain>
    </source>
</reference>
<dbReference type="SUPFAM" id="SSF53633">
    <property type="entry name" value="Carbamate kinase-like"/>
    <property type="match status" value="1"/>
</dbReference>
<dbReference type="PRINTS" id="PR00474">
    <property type="entry name" value="GLU5KINASE"/>
</dbReference>
<evidence type="ECO:0000256" key="7">
    <source>
        <dbReference type="ARBA" id="ARBA00022840"/>
    </source>
</evidence>
<name>A0A2U3LBU9_9BACT</name>
<feature type="binding site" evidence="8">
    <location>
        <position position="6"/>
    </location>
    <ligand>
        <name>ATP</name>
        <dbReference type="ChEBI" id="CHEBI:30616"/>
    </ligand>
</feature>
<evidence type="ECO:0000313" key="10">
    <source>
        <dbReference type="EMBL" id="SPF49381.1"/>
    </source>
</evidence>
<gene>
    <name evidence="8" type="primary">proB</name>
    <name evidence="10" type="ORF">SBA1_900014</name>
</gene>
<evidence type="ECO:0000256" key="1">
    <source>
        <dbReference type="ARBA" id="ARBA00022490"/>
    </source>
</evidence>
<dbReference type="GO" id="GO:0055129">
    <property type="term" value="P:L-proline biosynthetic process"/>
    <property type="evidence" value="ECO:0007669"/>
    <property type="project" value="UniProtKB-UniRule"/>
</dbReference>
<dbReference type="Pfam" id="PF00696">
    <property type="entry name" value="AA_kinase"/>
    <property type="match status" value="1"/>
</dbReference>
<dbReference type="CDD" id="cd04242">
    <property type="entry name" value="AAK_G5K_ProB"/>
    <property type="match status" value="1"/>
</dbReference>
<dbReference type="EC" id="2.7.2.11" evidence="8"/>
<sequence>MRVVIKIGTSLIAPGGQIDPNLLRAMVDQFDLAKNEYLIVTSGAIAAGMSSLRLAKRPADVPRMQACAAVGQSRLMHTYERLFFGKKVVAQLLLSSDDFTSPVRYRNLQNALGELLALGVVPIVNENDSVSVRELEGAFGDNDELSSLLATAVGADWLLLLTNVDGFLVPNGRKKPRLQRVIRKLTPALEAQCSGKSSLGRGGMVSKLRAAKLASEAGVHVAIVNGRHPQAIRLAMERKIGTYFPPRKES</sequence>
<evidence type="ECO:0000256" key="3">
    <source>
        <dbReference type="ARBA" id="ARBA00022650"/>
    </source>
</evidence>
<dbReference type="FunFam" id="3.40.1160.10:FF:000006">
    <property type="entry name" value="Glutamate 5-kinase"/>
    <property type="match status" value="1"/>
</dbReference>
<dbReference type="AlphaFoldDB" id="A0A2U3LBU9"/>
<protein>
    <recommendedName>
        <fullName evidence="8">Glutamate 5-kinase</fullName>
        <ecNumber evidence="8">2.7.2.11</ecNumber>
    </recommendedName>
    <alternativeName>
        <fullName evidence="8">Gamma-glutamyl kinase</fullName>
        <shortName evidence="8">GK</shortName>
    </alternativeName>
</protein>
<keyword evidence="1 8" id="KW-0963">Cytoplasm</keyword>
<organism evidence="10 11">
    <name type="scientific">Candidatus Sulfotelmatobacter kueseliae</name>
    <dbReference type="NCBI Taxonomy" id="2042962"/>
    <lineage>
        <taxon>Bacteria</taxon>
        <taxon>Pseudomonadati</taxon>
        <taxon>Acidobacteriota</taxon>
        <taxon>Terriglobia</taxon>
        <taxon>Terriglobales</taxon>
        <taxon>Candidatus Korobacteraceae</taxon>
        <taxon>Candidatus Sulfotelmatobacter</taxon>
    </lineage>
</organism>
<dbReference type="GO" id="GO:0005524">
    <property type="term" value="F:ATP binding"/>
    <property type="evidence" value="ECO:0007669"/>
    <property type="project" value="UniProtKB-KW"/>
</dbReference>
<dbReference type="GO" id="GO:0005829">
    <property type="term" value="C:cytosol"/>
    <property type="evidence" value="ECO:0007669"/>
    <property type="project" value="TreeGrafter"/>
</dbReference>
<dbReference type="InterPro" id="IPR005715">
    <property type="entry name" value="Glu_5kinase/COase_Synthase"/>
</dbReference>
<evidence type="ECO:0000313" key="11">
    <source>
        <dbReference type="Proteomes" id="UP000238701"/>
    </source>
</evidence>
<dbReference type="InterPro" id="IPR001048">
    <property type="entry name" value="Asp/Glu/Uridylate_kinase"/>
</dbReference>
<dbReference type="InterPro" id="IPR011529">
    <property type="entry name" value="Glu_5kinase"/>
</dbReference>
<evidence type="ECO:0000256" key="5">
    <source>
        <dbReference type="ARBA" id="ARBA00022741"/>
    </source>
</evidence>
<dbReference type="InterPro" id="IPR019797">
    <property type="entry name" value="Glutamate_5-kinase_CS"/>
</dbReference>
<evidence type="ECO:0000259" key="9">
    <source>
        <dbReference type="Pfam" id="PF00696"/>
    </source>
</evidence>
<dbReference type="EMBL" id="OMOD01000189">
    <property type="protein sequence ID" value="SPF49381.1"/>
    <property type="molecule type" value="Genomic_DNA"/>
</dbReference>
<accession>A0A2U3LBU9</accession>
<dbReference type="NCBIfam" id="TIGR01027">
    <property type="entry name" value="proB"/>
    <property type="match status" value="1"/>
</dbReference>
<proteinExistence type="inferred from homology"/>
<keyword evidence="5 8" id="KW-0547">Nucleotide-binding</keyword>
<comment type="pathway">
    <text evidence="8">Amino-acid biosynthesis; L-proline biosynthesis; L-glutamate 5-semialdehyde from L-glutamate: step 1/2.</text>
</comment>
<dbReference type="PANTHER" id="PTHR43654:SF3">
    <property type="entry name" value="GLUTAMATE 5-KINASE"/>
    <property type="match status" value="1"/>
</dbReference>
<keyword evidence="4 8" id="KW-0808">Transferase</keyword>
<feature type="binding site" evidence="8">
    <location>
        <position position="142"/>
    </location>
    <ligand>
        <name>substrate</name>
    </ligand>
</feature>
<comment type="function">
    <text evidence="8">Catalyzes the transfer of a phosphate group to glutamate to form L-glutamate 5-phosphate.</text>
</comment>
<dbReference type="UniPathway" id="UPA00098">
    <property type="reaction ID" value="UER00359"/>
</dbReference>
<comment type="caution">
    <text evidence="8">Lacks conserved residue(s) required for the propagation of feature annotation.</text>
</comment>
<dbReference type="PANTHER" id="PTHR43654">
    <property type="entry name" value="GLUTAMATE 5-KINASE"/>
    <property type="match status" value="1"/>
</dbReference>
<evidence type="ECO:0000256" key="4">
    <source>
        <dbReference type="ARBA" id="ARBA00022679"/>
    </source>
</evidence>
<comment type="subcellular location">
    <subcellularLocation>
        <location evidence="8">Cytoplasm</location>
    </subcellularLocation>
</comment>
<dbReference type="Gene3D" id="3.40.1160.10">
    <property type="entry name" value="Acetylglutamate kinase-like"/>
    <property type="match status" value="1"/>
</dbReference>
<dbReference type="InterPro" id="IPR041739">
    <property type="entry name" value="G5K_ProB"/>
</dbReference>
<evidence type="ECO:0000256" key="2">
    <source>
        <dbReference type="ARBA" id="ARBA00022605"/>
    </source>
</evidence>
<dbReference type="Proteomes" id="UP000238701">
    <property type="component" value="Unassembled WGS sequence"/>
</dbReference>
<evidence type="ECO:0000256" key="8">
    <source>
        <dbReference type="HAMAP-Rule" id="MF_00456"/>
    </source>
</evidence>
<keyword evidence="6 8" id="KW-0418">Kinase</keyword>
<dbReference type="InterPro" id="IPR001057">
    <property type="entry name" value="Glu/AcGlu_kinase"/>
</dbReference>
<comment type="similarity">
    <text evidence="8">Belongs to the glutamate 5-kinase family.</text>
</comment>
<feature type="binding site" evidence="8">
    <location>
        <position position="42"/>
    </location>
    <ligand>
        <name>substrate</name>
    </ligand>
</feature>